<reference evidence="1" key="2">
    <citation type="submission" date="2021-08" db="EMBL/GenBank/DDBJ databases">
        <authorList>
            <person name="Tani A."/>
            <person name="Ola A."/>
            <person name="Ogura Y."/>
            <person name="Katsura K."/>
            <person name="Hayashi T."/>
        </authorList>
    </citation>
    <scope>NUCLEOTIDE SEQUENCE</scope>
    <source>
        <strain evidence="1">DSM 16372</strain>
    </source>
</reference>
<comment type="caution">
    <text evidence="1">The sequence shown here is derived from an EMBL/GenBank/DDBJ whole genome shotgun (WGS) entry which is preliminary data.</text>
</comment>
<dbReference type="RefSeq" id="WP_238231676.1">
    <property type="nucleotide sequence ID" value="NZ_BPQO01000029.1"/>
</dbReference>
<proteinExistence type="predicted"/>
<reference evidence="1" key="1">
    <citation type="journal article" date="2016" name="Front. Microbiol.">
        <title>Genome Sequence of the Piezophilic, Mesophilic Sulfate-Reducing Bacterium Desulfovibrio indicus J2T.</title>
        <authorList>
            <person name="Cao J."/>
            <person name="Maignien L."/>
            <person name="Shao Z."/>
            <person name="Alain K."/>
            <person name="Jebbar M."/>
        </authorList>
    </citation>
    <scope>NUCLEOTIDE SEQUENCE</scope>
    <source>
        <strain evidence="1">DSM 16372</strain>
    </source>
</reference>
<dbReference type="EMBL" id="BPQO01000029">
    <property type="protein sequence ID" value="GJD91643.1"/>
    <property type="molecule type" value="Genomic_DNA"/>
</dbReference>
<dbReference type="Proteomes" id="UP001055247">
    <property type="component" value="Unassembled WGS sequence"/>
</dbReference>
<name>A0AAV4ZTM3_9HYPH</name>
<dbReference type="AlphaFoldDB" id="A0AAV4ZTM3"/>
<organism evidence="1 2">
    <name type="scientific">Methylobacterium hispanicum</name>
    <dbReference type="NCBI Taxonomy" id="270350"/>
    <lineage>
        <taxon>Bacteria</taxon>
        <taxon>Pseudomonadati</taxon>
        <taxon>Pseudomonadota</taxon>
        <taxon>Alphaproteobacteria</taxon>
        <taxon>Hyphomicrobiales</taxon>
        <taxon>Methylobacteriaceae</taxon>
        <taxon>Methylobacterium</taxon>
    </lineage>
</organism>
<evidence type="ECO:0000313" key="1">
    <source>
        <dbReference type="EMBL" id="GJD91643.1"/>
    </source>
</evidence>
<protein>
    <submittedName>
        <fullName evidence="1">Uncharacterized protein</fullName>
    </submittedName>
</protein>
<gene>
    <name evidence="1" type="ORF">BHAOGJBA_5191</name>
</gene>
<keyword evidence="2" id="KW-1185">Reference proteome</keyword>
<evidence type="ECO:0000313" key="2">
    <source>
        <dbReference type="Proteomes" id="UP001055247"/>
    </source>
</evidence>
<sequence length="73" mass="8222">MHRQAVDERIPEAVRIAEVYLRATGGDAWAALVHAEAGALYDLDEAERRRLRRDRLISCGYVRGGGFTPDERP</sequence>
<accession>A0AAV4ZTM3</accession>